<feature type="compositionally biased region" description="Acidic residues" evidence="12">
    <location>
        <begin position="512"/>
        <end position="521"/>
    </location>
</feature>
<feature type="binding site" evidence="11">
    <location>
        <position position="213"/>
    </location>
    <ligand>
        <name>S-adenosyl-L-methionine</name>
        <dbReference type="ChEBI" id="CHEBI:59789"/>
    </ligand>
</feature>
<feature type="binding site" evidence="11">
    <location>
        <begin position="182"/>
        <end position="188"/>
    </location>
    <ligand>
        <name>S-adenosyl-L-methionine</name>
        <dbReference type="ChEBI" id="CHEBI:59789"/>
    </ligand>
</feature>
<dbReference type="PROSITE" id="PS01153">
    <property type="entry name" value="NOL1_NOP2_SUN"/>
    <property type="match status" value="1"/>
</dbReference>
<name>A0A7D9DCS8_PARCT</name>
<evidence type="ECO:0000256" key="4">
    <source>
        <dbReference type="ARBA" id="ARBA00022555"/>
    </source>
</evidence>
<dbReference type="Pfam" id="PF25376">
    <property type="entry name" value="Pre-PUA_NSUN2"/>
    <property type="match status" value="1"/>
</dbReference>
<dbReference type="Pfam" id="PF25378">
    <property type="entry name" value="PUA_NSUN2"/>
    <property type="match status" value="1"/>
</dbReference>
<dbReference type="GO" id="GO:0005634">
    <property type="term" value="C:nucleus"/>
    <property type="evidence" value="ECO:0007669"/>
    <property type="project" value="UniProtKB-SubCell"/>
</dbReference>
<evidence type="ECO:0000256" key="12">
    <source>
        <dbReference type="SAM" id="MobiDB-lite"/>
    </source>
</evidence>
<evidence type="ECO:0000256" key="11">
    <source>
        <dbReference type="PROSITE-ProRule" id="PRU01023"/>
    </source>
</evidence>
<evidence type="ECO:0000313" key="14">
    <source>
        <dbReference type="Proteomes" id="UP001152795"/>
    </source>
</evidence>
<comment type="subcellular location">
    <subcellularLocation>
        <location evidence="1">Nucleus</location>
    </subcellularLocation>
</comment>
<gene>
    <name evidence="13" type="ORF">PACLA_8A014250</name>
</gene>
<dbReference type="Proteomes" id="UP001152795">
    <property type="component" value="Unassembled WGS sequence"/>
</dbReference>
<dbReference type="EC" id="2.1.1.203" evidence="3"/>
<dbReference type="InterPro" id="IPR018314">
    <property type="entry name" value="RsmB/NOL1/NOP2-like_CS"/>
</dbReference>
<dbReference type="PANTHER" id="PTHR22808">
    <property type="entry name" value="NCL1 YEAST -RELATED NOL1/NOP2/FMU SUN DOMAIN-CONTAINING"/>
    <property type="match status" value="1"/>
</dbReference>
<dbReference type="GO" id="GO:0005737">
    <property type="term" value="C:cytoplasm"/>
    <property type="evidence" value="ECO:0007669"/>
    <property type="project" value="TreeGrafter"/>
</dbReference>
<dbReference type="PANTHER" id="PTHR22808:SF1">
    <property type="entry name" value="RNA CYTOSINE-C(5)-METHYLTRANSFERASE NSUN2-RELATED"/>
    <property type="match status" value="1"/>
</dbReference>
<keyword evidence="14" id="KW-1185">Reference proteome</keyword>
<keyword evidence="6 11" id="KW-0808">Transferase</keyword>
<sequence>MARKKAGETASKPYRGPKKKKSHFAGKRKPRESYDDIVKENELFEKYYKAQNILAEEEWENFMTSIRTGLPSTFRITGIRGHAEELMKYLKKHYVEKLNDVKEEFGEELDCVGKPLPWYPDELAWQINLTRRFIRRSGMVSDFHKFLIHESEMGNLSRQEAVSMIPPLLIDVEPHHKILDVCAAPGSKTAQLIEMLHEKEASTLPKGFVIANDIDPKRCYMLVHQSRRIHSPCCLITNHDAAAFPDINIKQKDSDQTSPMLFDRILCDVPCSGDGTMRKNPQIWRKWNPESGINLHKTQLRILVRAVEMLAVGGMVVYSTCSMNPVEDEAVVSQLLLRAQGSVELVDVSDRLPLLKRSSGLLDWKIQTKDGRPVPSFAECSSSDRTHGFLESMWPPSTAEREKQHLSRCWRLYPHQQDTGGFFIAVLQKKSSLPWKPGYRPHPKLLPWEITKKEKQNTKRAGNHSTGTEDKAVKNETETSKGEETALNENCCGEAKTSELGNCEGTSNVDMDSGDEEETEEQIPQPISENECSSVAGPLTKRRRVDQKSDNRENPFVFVENTDSHWTTIRKFYEISDDFPENVLLIRSASERKRTIYFVSTGLASMLRNVDQQKFNVINAGLRLFTRCENSDQDWSFRINGEALETILPFLSNKRVINVPQEDLVRILVDTSPKVSQMTTETKSALGNIGPGCIIFSYDPKTRKATDTVSVKIAVCGWRSRTVILRSLIAKGDRMHYLRIAGFAPDSPEIQALVSEPKVSLEEPSFQVETDSPSNDQEDVAPPEDVAAPESDDKIENPPEEEILNDKIEPSTSSNDVEVV</sequence>
<keyword evidence="10" id="KW-0539">Nucleus</keyword>
<feature type="region of interest" description="Disordered" evidence="12">
    <location>
        <begin position="758"/>
        <end position="820"/>
    </location>
</feature>
<feature type="compositionally biased region" description="Polar residues" evidence="12">
    <location>
        <begin position="810"/>
        <end position="820"/>
    </location>
</feature>
<evidence type="ECO:0000256" key="10">
    <source>
        <dbReference type="ARBA" id="ARBA00023242"/>
    </source>
</evidence>
<feature type="compositionally biased region" description="Basic residues" evidence="12">
    <location>
        <begin position="15"/>
        <end position="30"/>
    </location>
</feature>
<accession>A0A7D9DCS8</accession>
<keyword evidence="9 11" id="KW-0694">RNA-binding</keyword>
<keyword evidence="8" id="KW-0819">tRNA processing</keyword>
<evidence type="ECO:0000256" key="5">
    <source>
        <dbReference type="ARBA" id="ARBA00022603"/>
    </source>
</evidence>
<dbReference type="InterPro" id="IPR001678">
    <property type="entry name" value="MeTrfase_RsmB-F_NOP2_dom"/>
</dbReference>
<keyword evidence="7 11" id="KW-0949">S-adenosyl-L-methionine</keyword>
<evidence type="ECO:0000256" key="8">
    <source>
        <dbReference type="ARBA" id="ARBA00022694"/>
    </source>
</evidence>
<dbReference type="AlphaFoldDB" id="A0A7D9DCS8"/>
<evidence type="ECO:0000256" key="1">
    <source>
        <dbReference type="ARBA" id="ARBA00004123"/>
    </source>
</evidence>
<comment type="similarity">
    <text evidence="2 11">Belongs to the class I-like SAM-binding methyltransferase superfamily. RsmB/NOP family.</text>
</comment>
<dbReference type="Gene3D" id="3.40.50.150">
    <property type="entry name" value="Vaccinia Virus protein VP39"/>
    <property type="match status" value="1"/>
</dbReference>
<feature type="region of interest" description="Disordered" evidence="12">
    <location>
        <begin position="454"/>
        <end position="548"/>
    </location>
</feature>
<dbReference type="GO" id="GO:0016428">
    <property type="term" value="F:tRNA (cytidine-5-)-methyltransferase activity"/>
    <property type="evidence" value="ECO:0007669"/>
    <property type="project" value="InterPro"/>
</dbReference>
<protein>
    <recommendedName>
        <fullName evidence="3">tRNA (cytosine(34)-C(5))-methyltransferase</fullName>
        <ecNumber evidence="3">2.1.1.203</ecNumber>
    </recommendedName>
</protein>
<evidence type="ECO:0000256" key="3">
    <source>
        <dbReference type="ARBA" id="ARBA00012629"/>
    </source>
</evidence>
<dbReference type="GO" id="GO:0030488">
    <property type="term" value="P:tRNA methylation"/>
    <property type="evidence" value="ECO:0007669"/>
    <property type="project" value="TreeGrafter"/>
</dbReference>
<feature type="binding site" evidence="11">
    <location>
        <position position="268"/>
    </location>
    <ligand>
        <name>S-adenosyl-L-methionine</name>
        <dbReference type="ChEBI" id="CHEBI:59789"/>
    </ligand>
</feature>
<dbReference type="PRINTS" id="PR02008">
    <property type="entry name" value="RCMTFAMILY"/>
</dbReference>
<dbReference type="InterPro" id="IPR023267">
    <property type="entry name" value="RCMT"/>
</dbReference>
<dbReference type="PROSITE" id="PS51686">
    <property type="entry name" value="SAM_MT_RSMB_NOP"/>
    <property type="match status" value="1"/>
</dbReference>
<proteinExistence type="inferred from homology"/>
<dbReference type="EMBL" id="CACRXK020000412">
    <property type="protein sequence ID" value="CAB3981634.1"/>
    <property type="molecule type" value="Genomic_DNA"/>
</dbReference>
<dbReference type="Pfam" id="PF01189">
    <property type="entry name" value="Methyltr_RsmB-F"/>
    <property type="match status" value="1"/>
</dbReference>
<dbReference type="OrthoDB" id="6093671at2759"/>
<reference evidence="13" key="1">
    <citation type="submission" date="2020-04" db="EMBL/GenBank/DDBJ databases">
        <authorList>
            <person name="Alioto T."/>
            <person name="Alioto T."/>
            <person name="Gomez Garrido J."/>
        </authorList>
    </citation>
    <scope>NUCLEOTIDE SEQUENCE</scope>
    <source>
        <strain evidence="13">A484AB</strain>
    </source>
</reference>
<organism evidence="13 14">
    <name type="scientific">Paramuricea clavata</name>
    <name type="common">Red gorgonian</name>
    <name type="synonym">Violescent sea-whip</name>
    <dbReference type="NCBI Taxonomy" id="317549"/>
    <lineage>
        <taxon>Eukaryota</taxon>
        <taxon>Metazoa</taxon>
        <taxon>Cnidaria</taxon>
        <taxon>Anthozoa</taxon>
        <taxon>Octocorallia</taxon>
        <taxon>Malacalcyonacea</taxon>
        <taxon>Plexauridae</taxon>
        <taxon>Paramuricea</taxon>
    </lineage>
</organism>
<evidence type="ECO:0000256" key="2">
    <source>
        <dbReference type="ARBA" id="ARBA00007494"/>
    </source>
</evidence>
<dbReference type="InterPro" id="IPR029063">
    <property type="entry name" value="SAM-dependent_MTases_sf"/>
</dbReference>
<feature type="active site" description="Nucleophile" evidence="11">
    <location>
        <position position="321"/>
    </location>
</feature>
<dbReference type="GO" id="GO:0000049">
    <property type="term" value="F:tRNA binding"/>
    <property type="evidence" value="ECO:0007669"/>
    <property type="project" value="UniProtKB-KW"/>
</dbReference>
<feature type="binding site" evidence="11">
    <location>
        <position position="240"/>
    </location>
    <ligand>
        <name>S-adenosyl-L-methionine</name>
        <dbReference type="ChEBI" id="CHEBI:59789"/>
    </ligand>
</feature>
<dbReference type="InterPro" id="IPR057286">
    <property type="entry name" value="PUA_NSUN2"/>
</dbReference>
<dbReference type="PRINTS" id="PR02011">
    <property type="entry name" value="RCMTNCL1"/>
</dbReference>
<evidence type="ECO:0000256" key="6">
    <source>
        <dbReference type="ARBA" id="ARBA00022679"/>
    </source>
</evidence>
<evidence type="ECO:0000313" key="13">
    <source>
        <dbReference type="EMBL" id="CAB3981634.1"/>
    </source>
</evidence>
<evidence type="ECO:0000256" key="9">
    <source>
        <dbReference type="ARBA" id="ARBA00022884"/>
    </source>
</evidence>
<dbReference type="InterPro" id="IPR057285">
    <property type="entry name" value="Pre-PUA_NSUN2"/>
</dbReference>
<feature type="region of interest" description="Disordered" evidence="12">
    <location>
        <begin position="1"/>
        <end position="33"/>
    </location>
</feature>
<feature type="compositionally biased region" description="Basic and acidic residues" evidence="12">
    <location>
        <begin position="467"/>
        <end position="484"/>
    </location>
</feature>
<dbReference type="InterPro" id="IPR049560">
    <property type="entry name" value="MeTrfase_RsmB-F_NOP2_cat"/>
</dbReference>
<dbReference type="InterPro" id="IPR023270">
    <property type="entry name" value="RCMT_NCL1"/>
</dbReference>
<evidence type="ECO:0000256" key="7">
    <source>
        <dbReference type="ARBA" id="ARBA00022691"/>
    </source>
</evidence>
<comment type="caution">
    <text evidence="13">The sequence shown here is derived from an EMBL/GenBank/DDBJ whole genome shotgun (WGS) entry which is preliminary data.</text>
</comment>
<dbReference type="SUPFAM" id="SSF53335">
    <property type="entry name" value="S-adenosyl-L-methionine-dependent methyltransferases"/>
    <property type="match status" value="1"/>
</dbReference>
<keyword evidence="4" id="KW-0820">tRNA-binding</keyword>
<keyword evidence="5 11" id="KW-0489">Methyltransferase</keyword>